<evidence type="ECO:0000313" key="5">
    <source>
        <dbReference type="Proteomes" id="UP000518091"/>
    </source>
</evidence>
<proteinExistence type="predicted"/>
<keyword evidence="2" id="KW-0732">Signal</keyword>
<evidence type="ECO:0000256" key="2">
    <source>
        <dbReference type="SAM" id="SignalP"/>
    </source>
</evidence>
<dbReference type="EMBL" id="JABFUB010000004">
    <property type="protein sequence ID" value="MCG6661335.1"/>
    <property type="molecule type" value="Genomic_DNA"/>
</dbReference>
<gene>
    <name evidence="3" type="ORF">H1D44_03020</name>
    <name evidence="4" type="ORF">HOP48_07200</name>
</gene>
<evidence type="ECO:0000313" key="3">
    <source>
        <dbReference type="EMBL" id="MBA2777864.1"/>
    </source>
</evidence>
<evidence type="ECO:0000256" key="1">
    <source>
        <dbReference type="SAM" id="MobiDB-lite"/>
    </source>
</evidence>
<evidence type="ECO:0000313" key="6">
    <source>
        <dbReference type="Proteomes" id="UP000814353"/>
    </source>
</evidence>
<protein>
    <submittedName>
        <fullName evidence="3">Heme utilization protein</fullName>
    </submittedName>
</protein>
<evidence type="ECO:0000313" key="4">
    <source>
        <dbReference type="EMBL" id="MCG6661335.1"/>
    </source>
</evidence>
<dbReference type="EMBL" id="JACEFT010000002">
    <property type="protein sequence ID" value="MBA2777864.1"/>
    <property type="molecule type" value="Genomic_DNA"/>
</dbReference>
<reference evidence="4 6" key="1">
    <citation type="submission" date="2020-05" db="EMBL/GenBank/DDBJ databases">
        <title>Comparative genomic analysis of denitrifying bacteria from Halomonas genus.</title>
        <authorList>
            <person name="Wang L."/>
            <person name="Shao Z."/>
        </authorList>
    </citation>
    <scope>NUCLEOTIDE SEQUENCE [LARGE SCALE GENOMIC DNA]</scope>
    <source>
        <strain evidence="4 6">DSM 17331</strain>
    </source>
</reference>
<accession>A0A7W0ACS6</accession>
<dbReference type="RefSeq" id="WP_181513370.1">
    <property type="nucleotide sequence ID" value="NZ_JABFUB010000004.1"/>
</dbReference>
<comment type="caution">
    <text evidence="3">The sequence shown here is derived from an EMBL/GenBank/DDBJ whole genome shotgun (WGS) entry which is preliminary data.</text>
</comment>
<dbReference type="Proteomes" id="UP000814353">
    <property type="component" value="Unassembled WGS sequence"/>
</dbReference>
<feature type="compositionally biased region" description="Polar residues" evidence="1">
    <location>
        <begin position="303"/>
        <end position="313"/>
    </location>
</feature>
<sequence>MKQFKKAPIALALATLLASGYALAAGGGSSNDFETNSTIDSTFDNSIDVSLEHDVSTDANFHIRGYTGFKNRNYAGATVDSKQLQDGNVVINDLVENDASVGGSALRGSSGNIGANVASGDNNQQANDAALAVSDAQHVFGQASAYSAQSSSNNVAVNTGTQNNANLGGSALRGASGNIGVNVASGAGNSQQNSFAATVSNNGSAAATGGGVQSSSGNFSYNAPGDIETTETTLTSSSSSSSSSSAVAKSHPAYAAASASAMASSSAGAQSVTTTVSQMQNNTASIDGSALRGASGNIGANVASGNNNQQRNSLAVAAGRSAM</sequence>
<dbReference type="AlphaFoldDB" id="A0A7W0ACS6"/>
<name>A0A7W0ACS6_9GAMM</name>
<keyword evidence="6" id="KW-1185">Reference proteome</keyword>
<reference evidence="3 5" key="2">
    <citation type="submission" date="2020-07" db="EMBL/GenBank/DDBJ databases">
        <title>Identification of Halomonas strains.</title>
        <authorList>
            <person name="Xiao Z."/>
            <person name="Shen J."/>
        </authorList>
    </citation>
    <scope>NUCLEOTIDE SEQUENCE [LARGE SCALE GENOMIC DNA]</scope>
    <source>
        <strain evidence="3 5">DSM 17331</strain>
    </source>
</reference>
<feature type="region of interest" description="Disordered" evidence="1">
    <location>
        <begin position="300"/>
        <end position="323"/>
    </location>
</feature>
<dbReference type="Proteomes" id="UP000518091">
    <property type="component" value="Unassembled WGS sequence"/>
</dbReference>
<feature type="region of interest" description="Disordered" evidence="1">
    <location>
        <begin position="203"/>
        <end position="245"/>
    </location>
</feature>
<feature type="compositionally biased region" description="Low complexity" evidence="1">
    <location>
        <begin position="236"/>
        <end position="245"/>
    </location>
</feature>
<organism evidence="3 5">
    <name type="scientific">Billgrantia kenyensis</name>
    <dbReference type="NCBI Taxonomy" id="321266"/>
    <lineage>
        <taxon>Bacteria</taxon>
        <taxon>Pseudomonadati</taxon>
        <taxon>Pseudomonadota</taxon>
        <taxon>Gammaproteobacteria</taxon>
        <taxon>Oceanospirillales</taxon>
        <taxon>Halomonadaceae</taxon>
        <taxon>Billgrantia</taxon>
    </lineage>
</organism>
<feature type="chain" id="PRO_5030925315" evidence="2">
    <location>
        <begin position="25"/>
        <end position="323"/>
    </location>
</feature>
<feature type="signal peptide" evidence="2">
    <location>
        <begin position="1"/>
        <end position="24"/>
    </location>
</feature>